<dbReference type="FunCoup" id="W5JP07">
    <property type="interactions" value="240"/>
</dbReference>
<dbReference type="eggNOG" id="KOG3510">
    <property type="taxonomic scope" value="Eukaryota"/>
</dbReference>
<dbReference type="InterPro" id="IPR037448">
    <property type="entry name" value="Zig-8"/>
</dbReference>
<dbReference type="AlphaFoldDB" id="W5JP07"/>
<evidence type="ECO:0000313" key="5">
    <source>
        <dbReference type="Proteomes" id="UP000000673"/>
    </source>
</evidence>
<dbReference type="Proteomes" id="UP000000673">
    <property type="component" value="Unassembled WGS sequence"/>
</dbReference>
<dbReference type="InterPro" id="IPR007110">
    <property type="entry name" value="Ig-like_dom"/>
</dbReference>
<reference evidence="3" key="2">
    <citation type="submission" date="2010-05" db="EMBL/GenBank/DDBJ databases">
        <authorList>
            <person name="Almeida L.G."/>
            <person name="Nicolas M.F."/>
            <person name="Souza R.C."/>
            <person name="Vasconcelos A.T.R."/>
        </authorList>
    </citation>
    <scope>NUCLEOTIDE SEQUENCE</scope>
</reference>
<dbReference type="PANTHER" id="PTHR23279">
    <property type="entry name" value="DEFECTIVE PROBOSCIS EXTENSION RESPONSE DPR -RELATED"/>
    <property type="match status" value="1"/>
</dbReference>
<sequence length="677" mass="75695">MADCNKFCDARQSPGLMTPGRDYCHASRARMQGLKFHECVARDEQLADVPATATATTTTQQWSEPYFDLAVSRNVTVREGETAFLACRVENLAQHTISWVRHHDLHILAINADTFISDERFRALHNPQTAEWTLKIRRTRRKDTGIYECQISTMPVKSLQLYLIVLDESELVRRQDDILYDIPPSSGELEGKKSGDVYNRMYGDRVNAATTQILEGSIVYGYKGHNVNLTCIVNHNYDRRPSHIIWYHRNDIVAYESLRKRERSPLNSITSYHLIRNAEFDDAGNYTCAPELYTTASTIVHILDARNTMDSVQMISHIEKSLNYSVYDVKWIPCTAKFVAIGSKPKGTGALQIFELNRGTLELVKESEKDKSLKCCSFGASKLRAAHLAVGDFAGKLSLFDLERLDAPLYEVEAHEGIINSLDAIGGSTINCGAPEIVTGGRDGSVKVWDPRQRDSPVAHISPATADPSERRDCWAVGFGDSHNTVERSVCSGYDNGDLKLVDLRNLRLRWETNVKNGVCSLEFDRKDIPMNKLAVTTLEGGLHVFDMRTQHSQKGFSSVREKTVGQALGTNGVISGAKSTVWTVKHLPQNRDIFVTGGGSGNVRIWLYHYPEKRSHDHTDGEKLGVAGTLEMLHATTISTQPVHTFDWSPDRQGLAVCGSFDQTVRVLITTNLNLH</sequence>
<feature type="domain" description="Ig-like" evidence="2">
    <location>
        <begin position="184"/>
        <end position="288"/>
    </location>
</feature>
<dbReference type="VEuPathDB" id="VectorBase:ADAR2_008051"/>
<evidence type="ECO:0000313" key="3">
    <source>
        <dbReference type="EMBL" id="ETN64489.1"/>
    </source>
</evidence>
<dbReference type="InterPro" id="IPR003598">
    <property type="entry name" value="Ig_sub2"/>
</dbReference>
<dbReference type="SMART" id="SM00409">
    <property type="entry name" value="IG"/>
    <property type="match status" value="2"/>
</dbReference>
<dbReference type="Pfam" id="PF00400">
    <property type="entry name" value="WD40"/>
    <property type="match status" value="3"/>
</dbReference>
<keyword evidence="1" id="KW-0853">WD repeat</keyword>
<dbReference type="InterPro" id="IPR013106">
    <property type="entry name" value="Ig_V-set"/>
</dbReference>
<dbReference type="FunFam" id="2.60.40.10:FF:000129">
    <property type="entry name" value="CLUMA_CG018772, isoform A"/>
    <property type="match status" value="1"/>
</dbReference>
<dbReference type="GO" id="GO:0050808">
    <property type="term" value="P:synapse organization"/>
    <property type="evidence" value="ECO:0007669"/>
    <property type="project" value="TreeGrafter"/>
</dbReference>
<dbReference type="SUPFAM" id="SSF50978">
    <property type="entry name" value="WD40 repeat-like"/>
    <property type="match status" value="1"/>
</dbReference>
<dbReference type="Gene3D" id="2.60.40.10">
    <property type="entry name" value="Immunoglobulins"/>
    <property type="match status" value="2"/>
</dbReference>
<protein>
    <recommendedName>
        <fullName evidence="2">Ig-like domain-containing protein</fullName>
    </recommendedName>
</protein>
<dbReference type="EMBL" id="ADMH02000991">
    <property type="protein sequence ID" value="ETN64489.1"/>
    <property type="molecule type" value="Genomic_DNA"/>
</dbReference>
<dbReference type="CDD" id="cd00096">
    <property type="entry name" value="Ig"/>
    <property type="match status" value="1"/>
</dbReference>
<keyword evidence="5" id="KW-1185">Reference proteome</keyword>
<dbReference type="InterPro" id="IPR015943">
    <property type="entry name" value="WD40/YVTN_repeat-like_dom_sf"/>
</dbReference>
<dbReference type="SMART" id="SM00408">
    <property type="entry name" value="IGc2"/>
    <property type="match status" value="2"/>
</dbReference>
<dbReference type="VEuPathDB" id="VectorBase:ADAC003759"/>
<dbReference type="InterPro" id="IPR003599">
    <property type="entry name" value="Ig_sub"/>
</dbReference>
<dbReference type="PANTHER" id="PTHR23279:SF46">
    <property type="entry name" value="DEFECTIVE PROBOSCIS EXTENSION RESPONSE 10, ISOFORM A-RELATED"/>
    <property type="match status" value="1"/>
</dbReference>
<name>W5JP07_ANODA</name>
<dbReference type="HOGENOM" id="CLU_406095_0_0_1"/>
<feature type="repeat" description="WD" evidence="1">
    <location>
        <begin position="437"/>
        <end position="450"/>
    </location>
</feature>
<reference evidence="4" key="4">
    <citation type="submission" date="2015-06" db="UniProtKB">
        <authorList>
            <consortium name="EnsemblMetazoa"/>
        </authorList>
    </citation>
    <scope>IDENTIFICATION</scope>
</reference>
<dbReference type="Gene3D" id="2.130.10.10">
    <property type="entry name" value="YVTN repeat-like/Quinoprotein amine dehydrogenase"/>
    <property type="match status" value="1"/>
</dbReference>
<accession>W5JP07</accession>
<dbReference type="InterPro" id="IPR036179">
    <property type="entry name" value="Ig-like_dom_sf"/>
</dbReference>
<dbReference type="InterPro" id="IPR001680">
    <property type="entry name" value="WD40_rpt"/>
</dbReference>
<feature type="domain" description="Ig-like" evidence="2">
    <location>
        <begin position="65"/>
        <end position="160"/>
    </location>
</feature>
<reference evidence="3" key="3">
    <citation type="journal article" date="2013" name="Nucleic Acids Res.">
        <title>The genome of Anopheles darlingi, the main neotropical malaria vector.</title>
        <authorList>
            <person name="Marinotti O."/>
            <person name="Cerqueira G.C."/>
            <person name="de Almeida L.G."/>
            <person name="Ferro M.I."/>
            <person name="Loreto E.L."/>
            <person name="Zaha A."/>
            <person name="Teixeira S.M."/>
            <person name="Wespiser A.R."/>
            <person name="Almeida E Silva A."/>
            <person name="Schlindwein A.D."/>
            <person name="Pacheco A.C."/>
            <person name="Silva A.L."/>
            <person name="Graveley B.R."/>
            <person name="Walenz B.P."/>
            <person name="Lima Bde A."/>
            <person name="Ribeiro C.A."/>
            <person name="Nunes-Silva C.G."/>
            <person name="de Carvalho C.R."/>
            <person name="Soares C.M."/>
            <person name="de Menezes C.B."/>
            <person name="Matiolli C."/>
            <person name="Caffrey D."/>
            <person name="Araujo D.A."/>
            <person name="de Oliveira D.M."/>
            <person name="Golenbock D."/>
            <person name="Grisard E.C."/>
            <person name="Fantinatti-Garboggini F."/>
            <person name="de Carvalho F.M."/>
            <person name="Barcellos F.G."/>
            <person name="Prosdocimi F."/>
            <person name="May G."/>
            <person name="Azevedo Junior G.M."/>
            <person name="Guimaraes G.M."/>
            <person name="Goldman G.H."/>
            <person name="Padilha I.Q."/>
            <person name="Batista Jda S."/>
            <person name="Ferro J.A."/>
            <person name="Ribeiro J.M."/>
            <person name="Fietto J.L."/>
            <person name="Dabbas K.M."/>
            <person name="Cerdeira L."/>
            <person name="Agnez-Lima L.F."/>
            <person name="Brocchi M."/>
            <person name="de Carvalho M.O."/>
            <person name="Teixeira Mde M."/>
            <person name="Diniz Maia Mde M."/>
            <person name="Goldman M.H."/>
            <person name="Cruz Schneider M.P."/>
            <person name="Felipe M.S."/>
            <person name="Hungria M."/>
            <person name="Nicolas M.F."/>
            <person name="Pereira M."/>
            <person name="Montes M.A."/>
            <person name="Cantao M.E."/>
            <person name="Vincentz M."/>
            <person name="Rafael M.S."/>
            <person name="Silverman N."/>
            <person name="Stoco P.H."/>
            <person name="Souza R.C."/>
            <person name="Vicentini R."/>
            <person name="Gazzinelli R.T."/>
            <person name="Neves Rde O."/>
            <person name="Silva R."/>
            <person name="Astolfi-Filho S."/>
            <person name="Maciel T.E."/>
            <person name="Urmenyi T.P."/>
            <person name="Tadei W.P."/>
            <person name="Camargo E.P."/>
            <person name="de Vasconcelos A.T."/>
        </authorList>
    </citation>
    <scope>NUCLEOTIDE SEQUENCE</scope>
</reference>
<dbReference type="InterPro" id="IPR013783">
    <property type="entry name" value="Ig-like_fold"/>
</dbReference>
<proteinExistence type="predicted"/>
<dbReference type="STRING" id="43151.W5JP07"/>
<gene>
    <name evidence="3" type="ORF">AND_003759</name>
</gene>
<reference evidence="3 5" key="1">
    <citation type="journal article" date="2010" name="BMC Genomics">
        <title>Combination of measures distinguishes pre-miRNAs from other stem-loops in the genome of the newly sequenced Anopheles darlingi.</title>
        <authorList>
            <person name="Mendes N.D."/>
            <person name="Freitas A.T."/>
            <person name="Vasconcelos A.T."/>
            <person name="Sagot M.F."/>
        </authorList>
    </citation>
    <scope>NUCLEOTIDE SEQUENCE</scope>
</reference>
<dbReference type="SMART" id="SM00320">
    <property type="entry name" value="WD40"/>
    <property type="match status" value="4"/>
</dbReference>
<dbReference type="SUPFAM" id="SSF48726">
    <property type="entry name" value="Immunoglobulin"/>
    <property type="match status" value="2"/>
</dbReference>
<dbReference type="InterPro" id="IPR013151">
    <property type="entry name" value="Immunoglobulin_dom"/>
</dbReference>
<dbReference type="PROSITE" id="PS50835">
    <property type="entry name" value="IG_LIKE"/>
    <property type="match status" value="2"/>
</dbReference>
<dbReference type="Pfam" id="PF07686">
    <property type="entry name" value="V-set"/>
    <property type="match status" value="1"/>
</dbReference>
<dbReference type="VEuPathDB" id="VectorBase:ADAR2_007107"/>
<evidence type="ECO:0000256" key="1">
    <source>
        <dbReference type="PROSITE-ProRule" id="PRU00221"/>
    </source>
</evidence>
<dbReference type="EnsemblMetazoa" id="ADAC003759-RA">
    <property type="protein sequence ID" value="ADAC003759-PA"/>
    <property type="gene ID" value="ADAC003759"/>
</dbReference>
<evidence type="ECO:0000313" key="4">
    <source>
        <dbReference type="EnsemblMetazoa" id="ADAC003759-PA"/>
    </source>
</evidence>
<dbReference type="InterPro" id="IPR036322">
    <property type="entry name" value="WD40_repeat_dom_sf"/>
</dbReference>
<dbReference type="Pfam" id="PF00047">
    <property type="entry name" value="ig"/>
    <property type="match status" value="1"/>
</dbReference>
<organism evidence="3">
    <name type="scientific">Anopheles darlingi</name>
    <name type="common">Mosquito</name>
    <dbReference type="NCBI Taxonomy" id="43151"/>
    <lineage>
        <taxon>Eukaryota</taxon>
        <taxon>Metazoa</taxon>
        <taxon>Ecdysozoa</taxon>
        <taxon>Arthropoda</taxon>
        <taxon>Hexapoda</taxon>
        <taxon>Insecta</taxon>
        <taxon>Pterygota</taxon>
        <taxon>Neoptera</taxon>
        <taxon>Endopterygota</taxon>
        <taxon>Diptera</taxon>
        <taxon>Nematocera</taxon>
        <taxon>Culicoidea</taxon>
        <taxon>Culicidae</taxon>
        <taxon>Anophelinae</taxon>
        <taxon>Anopheles</taxon>
    </lineage>
</organism>
<dbReference type="PROSITE" id="PS50082">
    <property type="entry name" value="WD_REPEATS_2"/>
    <property type="match status" value="1"/>
</dbReference>
<evidence type="ECO:0000259" key="2">
    <source>
        <dbReference type="PROSITE" id="PS50835"/>
    </source>
</evidence>
<dbReference type="GO" id="GO:0032589">
    <property type="term" value="C:neuron projection membrane"/>
    <property type="evidence" value="ECO:0007669"/>
    <property type="project" value="TreeGrafter"/>
</dbReference>